<evidence type="ECO:0000313" key="1">
    <source>
        <dbReference type="EMBL" id="KJV51984.1"/>
    </source>
</evidence>
<evidence type="ECO:0000313" key="3">
    <source>
        <dbReference type="Proteomes" id="UP000033769"/>
    </source>
</evidence>
<sequence>MMYDSLDVNIRFFYEEYLKKANNVLTFEINDYVYESLLHDVMLDIQQYQWNQGPLTIEFNFNYSNFGYVDSCILCDGLSEVEWYSKSTIKLSLRCRSLNFEGAMKVIDLYNRLPNINLWIDLEGINSDRRMLISYIKQVIVANAENVEEDKDIVTIHNDRMTVLCSQEIDDLICEGDTNHEPNNHF</sequence>
<dbReference type="EMBL" id="LS398551">
    <property type="protein sequence ID" value="SPR04964.1"/>
    <property type="molecule type" value="Genomic_DNA"/>
</dbReference>
<gene>
    <name evidence="2" type="ORF">GILLIAM_00842</name>
    <name evidence="1" type="ORF">OTSGILL_1847</name>
</gene>
<reference evidence="1 3" key="1">
    <citation type="submission" date="2015-02" db="EMBL/GenBank/DDBJ databases">
        <title>Genome Sequencing of Rickettsiales.</title>
        <authorList>
            <person name="Daugherty S.C."/>
            <person name="Su Q."/>
            <person name="Abolude K."/>
            <person name="Beier-Sexton M."/>
            <person name="Carlyon J.A."/>
            <person name="Carter R."/>
            <person name="Day N.P."/>
            <person name="Dumler S.J."/>
            <person name="Dyachenko V."/>
            <person name="Godinez A."/>
            <person name="Kurtti T.J."/>
            <person name="Lichay M."/>
            <person name="Mullins K.E."/>
            <person name="Ott S."/>
            <person name="Pappas-Brown V."/>
            <person name="Paris D.H."/>
            <person name="Patel P."/>
            <person name="Richards A.L."/>
            <person name="Sadzewicz L."/>
            <person name="Sears K."/>
            <person name="Seidman D."/>
            <person name="Sengamalay N."/>
            <person name="Stenos J."/>
            <person name="Tallon L.J."/>
            <person name="Vincent G."/>
            <person name="Fraser C.M."/>
            <person name="Munderloh U."/>
            <person name="Dunning-Hotopp J.C."/>
        </authorList>
    </citation>
    <scope>NUCLEOTIDE SEQUENCE [LARGE SCALE GENOMIC DNA]</scope>
    <source>
        <strain evidence="1 3">Gilliam</strain>
    </source>
</reference>
<reference evidence="4" key="2">
    <citation type="submission" date="2018-03" db="EMBL/GenBank/DDBJ databases">
        <authorList>
            <person name="Batty M. E."/>
            <person name="Batty M E."/>
        </authorList>
    </citation>
    <scope>NUCLEOTIDE SEQUENCE [LARGE SCALE GENOMIC DNA]</scope>
    <source>
        <strain evidence="4">Gilliam</strain>
    </source>
</reference>
<name>A0A0F3MBN0_ORITS</name>
<reference evidence="2" key="3">
    <citation type="submission" date="2018-03" db="EMBL/GenBank/DDBJ databases">
        <authorList>
            <person name="Keele B.F."/>
        </authorList>
    </citation>
    <scope>NUCLEOTIDE SEQUENCE [LARGE SCALE GENOMIC DNA]</scope>
    <source>
        <strain evidence="2">Gilliam</strain>
    </source>
</reference>
<proteinExistence type="predicted"/>
<dbReference type="RefSeq" id="WP_045912795.1">
    <property type="nucleotide sequence ID" value="NZ_LS398551.1"/>
</dbReference>
<dbReference type="Proteomes" id="UP000244959">
    <property type="component" value="Chromosome I"/>
</dbReference>
<dbReference type="AlphaFoldDB" id="A0A0F3MBN0"/>
<organism evidence="1 3">
    <name type="scientific">Orientia tsutsugamushi str. Gilliam</name>
    <dbReference type="NCBI Taxonomy" id="1359184"/>
    <lineage>
        <taxon>Bacteria</taxon>
        <taxon>Pseudomonadati</taxon>
        <taxon>Pseudomonadota</taxon>
        <taxon>Alphaproteobacteria</taxon>
        <taxon>Rickettsiales</taxon>
        <taxon>Rickettsiaceae</taxon>
        <taxon>Rickettsieae</taxon>
        <taxon>Orientia</taxon>
    </lineage>
</organism>
<protein>
    <submittedName>
        <fullName evidence="1">Uncharacterized protein</fullName>
    </submittedName>
</protein>
<dbReference type="Proteomes" id="UP000033769">
    <property type="component" value="Unassembled WGS sequence"/>
</dbReference>
<accession>A0A0F3MBN0</accession>
<keyword evidence="4" id="KW-1185">Reference proteome</keyword>
<dbReference type="PATRIC" id="fig|1359184.3.peg.1508"/>
<dbReference type="EMBL" id="LANO01000033">
    <property type="protein sequence ID" value="KJV51984.1"/>
    <property type="molecule type" value="Genomic_DNA"/>
</dbReference>
<evidence type="ECO:0000313" key="4">
    <source>
        <dbReference type="Proteomes" id="UP000244959"/>
    </source>
</evidence>
<evidence type="ECO:0000313" key="2">
    <source>
        <dbReference type="EMBL" id="SPR04964.1"/>
    </source>
</evidence>